<protein>
    <submittedName>
        <fullName evidence="1">Uncharacterized protein</fullName>
    </submittedName>
</protein>
<dbReference type="Proteomes" id="UP000094056">
    <property type="component" value="Unassembled WGS sequence"/>
</dbReference>
<gene>
    <name evidence="1" type="ORF">SCARUB_04945</name>
</gene>
<accession>A0A1E3X2T1</accession>
<name>A0A1E3X2T1_9BACT</name>
<evidence type="ECO:0000313" key="1">
    <source>
        <dbReference type="EMBL" id="ODS29950.1"/>
    </source>
</evidence>
<organism evidence="1 2">
    <name type="scientific">Candidatus Scalindua rubra</name>
    <dbReference type="NCBI Taxonomy" id="1872076"/>
    <lineage>
        <taxon>Bacteria</taxon>
        <taxon>Pseudomonadati</taxon>
        <taxon>Planctomycetota</taxon>
        <taxon>Candidatus Brocadiia</taxon>
        <taxon>Candidatus Brocadiales</taxon>
        <taxon>Candidatus Scalinduaceae</taxon>
        <taxon>Candidatus Scalindua</taxon>
    </lineage>
</organism>
<comment type="caution">
    <text evidence="1">The sequence shown here is derived from an EMBL/GenBank/DDBJ whole genome shotgun (WGS) entry which is preliminary data.</text>
</comment>
<dbReference type="AlphaFoldDB" id="A0A1E3X2T1"/>
<reference evidence="1 2" key="1">
    <citation type="submission" date="2016-07" db="EMBL/GenBank/DDBJ databases">
        <title>Draft genome of Scalindua rubra, obtained from a brine-seawater interface in the Red Sea, sheds light on salt adaptation in anammox bacteria.</title>
        <authorList>
            <person name="Speth D.R."/>
            <person name="Lagkouvardos I."/>
            <person name="Wang Y."/>
            <person name="Qian P.-Y."/>
            <person name="Dutilh B.E."/>
            <person name="Jetten M.S."/>
        </authorList>
    </citation>
    <scope>NUCLEOTIDE SEQUENCE [LARGE SCALE GENOMIC DNA]</scope>
    <source>
        <strain evidence="1">BSI-1</strain>
    </source>
</reference>
<dbReference type="EMBL" id="MAYW01000321">
    <property type="protein sequence ID" value="ODS29950.1"/>
    <property type="molecule type" value="Genomic_DNA"/>
</dbReference>
<proteinExistence type="predicted"/>
<sequence length="181" mass="21250">MQKRNIYSHEIDLKKIKIKNAPREEFASRIEKIEYRGYEVEEMSDGRKIVITKPGGKFTFGQIKREDFLVFIFDTLNKSLWLISHKNIYDDLISKSEKDPKETLKIIDALENVYNGIDPEDVLSNTEIKNPIGEEPEALLKAYKWIWGQEDVNYPTGKGRDMSFESIYKLKSELINRRKKS</sequence>
<evidence type="ECO:0000313" key="2">
    <source>
        <dbReference type="Proteomes" id="UP000094056"/>
    </source>
</evidence>